<dbReference type="GO" id="GO:0016874">
    <property type="term" value="F:ligase activity"/>
    <property type="evidence" value="ECO:0007669"/>
    <property type="project" value="UniProtKB-KW"/>
</dbReference>
<keyword evidence="3" id="KW-0547">Nucleotide-binding</keyword>
<dbReference type="PANTHER" id="PTHR43859:SF57">
    <property type="entry name" value="ACYL-ACTIVATING ENZYME 8-RELATED"/>
    <property type="match status" value="1"/>
</dbReference>
<keyword evidence="2" id="KW-0436">Ligase</keyword>
<sequence length="138" mass="15444">MCGAPVVLNMLSNSPDNEPLKNPVNILPAEDPPPSAVLPRTEYLGFVVSHGYRLTETAGLGMSCAWKPEWNRLPASERARLKARQVVRLAGMTRIDVLDPNTGEASEDLHRKDPEVYSKRNRKIHGLRRNQTELDIGY</sequence>
<dbReference type="InterPro" id="IPR042099">
    <property type="entry name" value="ANL_N_sf"/>
</dbReference>
<comment type="similarity">
    <text evidence="1">Belongs to the ATP-dependent AMP-binding enzyme family.</text>
</comment>
<dbReference type="Gene3D" id="3.40.50.12780">
    <property type="entry name" value="N-terminal domain of ligase-like"/>
    <property type="match status" value="1"/>
</dbReference>
<evidence type="ECO:0000313" key="5">
    <source>
        <dbReference type="EMBL" id="KAH7518682.1"/>
    </source>
</evidence>
<dbReference type="PANTHER" id="PTHR43859">
    <property type="entry name" value="ACYL-ACTIVATING ENZYME"/>
    <property type="match status" value="1"/>
</dbReference>
<dbReference type="EMBL" id="JAEACU010000009">
    <property type="protein sequence ID" value="KAH7518682.1"/>
    <property type="molecule type" value="Genomic_DNA"/>
</dbReference>
<dbReference type="AlphaFoldDB" id="A0A978UUY2"/>
<organism evidence="5 6">
    <name type="scientific">Ziziphus jujuba var. spinosa</name>
    <dbReference type="NCBI Taxonomy" id="714518"/>
    <lineage>
        <taxon>Eukaryota</taxon>
        <taxon>Viridiplantae</taxon>
        <taxon>Streptophyta</taxon>
        <taxon>Embryophyta</taxon>
        <taxon>Tracheophyta</taxon>
        <taxon>Spermatophyta</taxon>
        <taxon>Magnoliopsida</taxon>
        <taxon>eudicotyledons</taxon>
        <taxon>Gunneridae</taxon>
        <taxon>Pentapetalae</taxon>
        <taxon>rosids</taxon>
        <taxon>fabids</taxon>
        <taxon>Rosales</taxon>
        <taxon>Rhamnaceae</taxon>
        <taxon>Paliureae</taxon>
        <taxon>Ziziphus</taxon>
    </lineage>
</organism>
<dbReference type="GO" id="GO:0005524">
    <property type="term" value="F:ATP binding"/>
    <property type="evidence" value="ECO:0007669"/>
    <property type="project" value="UniProtKB-KW"/>
</dbReference>
<reference evidence="5" key="1">
    <citation type="journal article" date="2021" name="Front. Plant Sci.">
        <title>Chromosome-Scale Genome Assembly for Chinese Sour Jujube and Insights Into Its Genome Evolution and Domestication Signature.</title>
        <authorList>
            <person name="Shen L.-Y."/>
            <person name="Luo H."/>
            <person name="Wang X.-L."/>
            <person name="Wang X.-M."/>
            <person name="Qiu X.-J."/>
            <person name="Liu H."/>
            <person name="Zhou S.-S."/>
            <person name="Jia K.-H."/>
            <person name="Nie S."/>
            <person name="Bao Y.-T."/>
            <person name="Zhang R.-G."/>
            <person name="Yun Q.-Z."/>
            <person name="Chai Y.-H."/>
            <person name="Lu J.-Y."/>
            <person name="Li Y."/>
            <person name="Zhao S.-W."/>
            <person name="Mao J.-F."/>
            <person name="Jia S.-G."/>
            <person name="Mao Y.-M."/>
        </authorList>
    </citation>
    <scope>NUCLEOTIDE SEQUENCE</scope>
    <source>
        <strain evidence="5">AT0</strain>
        <tissue evidence="5">Leaf</tissue>
    </source>
</reference>
<evidence type="ECO:0000313" key="6">
    <source>
        <dbReference type="Proteomes" id="UP000813462"/>
    </source>
</evidence>
<proteinExistence type="inferred from homology"/>
<protein>
    <submittedName>
        <fullName evidence="5">Uncharacterized protein</fullName>
    </submittedName>
</protein>
<keyword evidence="4" id="KW-0067">ATP-binding</keyword>
<evidence type="ECO:0000256" key="1">
    <source>
        <dbReference type="ARBA" id="ARBA00006432"/>
    </source>
</evidence>
<comment type="caution">
    <text evidence="5">The sequence shown here is derived from an EMBL/GenBank/DDBJ whole genome shotgun (WGS) entry which is preliminary data.</text>
</comment>
<gene>
    <name evidence="5" type="ORF">FEM48_Zijuj09G0196800</name>
</gene>
<name>A0A978UUY2_ZIZJJ</name>
<accession>A0A978UUY2</accession>
<dbReference type="Proteomes" id="UP000813462">
    <property type="component" value="Unassembled WGS sequence"/>
</dbReference>
<evidence type="ECO:0000256" key="4">
    <source>
        <dbReference type="ARBA" id="ARBA00022840"/>
    </source>
</evidence>
<evidence type="ECO:0000256" key="2">
    <source>
        <dbReference type="ARBA" id="ARBA00022598"/>
    </source>
</evidence>
<evidence type="ECO:0000256" key="3">
    <source>
        <dbReference type="ARBA" id="ARBA00022741"/>
    </source>
</evidence>